<keyword evidence="1" id="KW-1133">Transmembrane helix</keyword>
<dbReference type="Pfam" id="PF13061">
    <property type="entry name" value="DUF3923"/>
    <property type="match status" value="1"/>
</dbReference>
<dbReference type="RefSeq" id="WP_231956465.1">
    <property type="nucleotide sequence ID" value="NZ_CP132484.1"/>
</dbReference>
<sequence>MEVGKLKHKILWLVNGILAIAIVGLTITVLVRQVDGTGHVETMQSRLASLAVLGVVILVIALVEGIYLLVSNRHS</sequence>
<proteinExistence type="predicted"/>
<dbReference type="AlphaFoldDB" id="A0ABD7Z905"/>
<evidence type="ECO:0000313" key="3">
    <source>
        <dbReference type="Proteomes" id="UP001229832"/>
    </source>
</evidence>
<keyword evidence="1" id="KW-0812">Transmembrane</keyword>
<gene>
    <name evidence="2" type="ORF">LACZS2_002685</name>
</gene>
<feature type="transmembrane region" description="Helical" evidence="1">
    <location>
        <begin position="51"/>
        <end position="70"/>
    </location>
</feature>
<organism evidence="2 3">
    <name type="scientific">Lacticaseibacillus zeae subsp. silagei</name>
    <dbReference type="NCBI Taxonomy" id="3068307"/>
    <lineage>
        <taxon>Bacteria</taxon>
        <taxon>Bacillati</taxon>
        <taxon>Bacillota</taxon>
        <taxon>Bacilli</taxon>
        <taxon>Lactobacillales</taxon>
        <taxon>Lactobacillaceae</taxon>
        <taxon>Lacticaseibacillus</taxon>
    </lineage>
</organism>
<dbReference type="EMBL" id="CP132485">
    <property type="protein sequence ID" value="WLV83444.1"/>
    <property type="molecule type" value="Genomic_DNA"/>
</dbReference>
<evidence type="ECO:0000313" key="2">
    <source>
        <dbReference type="EMBL" id="WLV83444.1"/>
    </source>
</evidence>
<feature type="transmembrane region" description="Helical" evidence="1">
    <location>
        <begin position="12"/>
        <end position="31"/>
    </location>
</feature>
<protein>
    <submittedName>
        <fullName evidence="2">DUF3923 family protein</fullName>
    </submittedName>
</protein>
<reference evidence="2 3" key="1">
    <citation type="submission" date="2023-08" db="EMBL/GenBank/DDBJ databases">
        <authorList>
            <person name="Buchebner-Jance M."/>
        </authorList>
    </citation>
    <scope>NUCLEOTIDE SEQUENCE [LARGE SCALE GENOMIC DNA]</scope>
    <source>
        <strain evidence="2 3">NCIMB 15475</strain>
    </source>
</reference>
<accession>A0ABD7Z905</accession>
<name>A0ABD7Z905_LACZE</name>
<dbReference type="GeneID" id="93270366"/>
<dbReference type="Proteomes" id="UP001229832">
    <property type="component" value="Chromosome"/>
</dbReference>
<keyword evidence="3" id="KW-1185">Reference proteome</keyword>
<keyword evidence="1" id="KW-0472">Membrane</keyword>
<dbReference type="InterPro" id="IPR025037">
    <property type="entry name" value="DUF3923"/>
</dbReference>
<evidence type="ECO:0000256" key="1">
    <source>
        <dbReference type="SAM" id="Phobius"/>
    </source>
</evidence>